<comment type="similarity">
    <text evidence="1">Belongs to the carbon-nitrogen hydrolase superfamily. NIT1/NIT2 family.</text>
</comment>
<dbReference type="PANTHER" id="PTHR23088">
    <property type="entry name" value="NITRILASE-RELATED"/>
    <property type="match status" value="1"/>
</dbReference>
<feature type="domain" description="CN hydrolase" evidence="2">
    <location>
        <begin position="1"/>
        <end position="246"/>
    </location>
</feature>
<protein>
    <submittedName>
        <fullName evidence="3">Nitrilase/cyanide hydratase and apolipoprotein N-acyltransferase</fullName>
    </submittedName>
</protein>
<dbReference type="RefSeq" id="WP_013135092.1">
    <property type="nucleotide sequence ID" value="NC_014166.1"/>
</dbReference>
<dbReference type="SUPFAM" id="SSF56317">
    <property type="entry name" value="Carbon-nitrogen hydrolase"/>
    <property type="match status" value="1"/>
</dbReference>
<evidence type="ECO:0000259" key="2">
    <source>
        <dbReference type="PROSITE" id="PS50263"/>
    </source>
</evidence>
<name>D5V4P2_ARCNC</name>
<dbReference type="GO" id="GO:0016746">
    <property type="term" value="F:acyltransferase activity"/>
    <property type="evidence" value="ECO:0007669"/>
    <property type="project" value="UniProtKB-KW"/>
</dbReference>
<dbReference type="InterPro" id="IPR036526">
    <property type="entry name" value="C-N_Hydrolase_sf"/>
</dbReference>
<keyword evidence="3" id="KW-0808">Transferase</keyword>
<organism evidence="3 4">
    <name type="scientific">Arcobacter nitrofigilis (strain ATCC 33309 / DSM 7299 / CCUG 15893 / LMG 7604 / NCTC 12251 / CI)</name>
    <name type="common">Campylobacter nitrofigilis</name>
    <dbReference type="NCBI Taxonomy" id="572480"/>
    <lineage>
        <taxon>Bacteria</taxon>
        <taxon>Pseudomonadati</taxon>
        <taxon>Campylobacterota</taxon>
        <taxon>Epsilonproteobacteria</taxon>
        <taxon>Campylobacterales</taxon>
        <taxon>Arcobacteraceae</taxon>
        <taxon>Arcobacter</taxon>
    </lineage>
</organism>
<dbReference type="KEGG" id="ant:Arnit_1289"/>
<dbReference type="AlphaFoldDB" id="D5V4P2"/>
<keyword evidence="3" id="KW-0012">Acyltransferase</keyword>
<dbReference type="Proteomes" id="UP000000939">
    <property type="component" value="Chromosome"/>
</dbReference>
<dbReference type="STRING" id="572480.Arnit_1289"/>
<keyword evidence="4" id="KW-1185">Reference proteome</keyword>
<dbReference type="PANTHER" id="PTHR23088:SF27">
    <property type="entry name" value="DEAMINATED GLUTATHIONE AMIDASE"/>
    <property type="match status" value="1"/>
</dbReference>
<evidence type="ECO:0000256" key="1">
    <source>
        <dbReference type="ARBA" id="ARBA00010613"/>
    </source>
</evidence>
<gene>
    <name evidence="3" type="ordered locus">Arnit_1289</name>
</gene>
<dbReference type="InterPro" id="IPR003010">
    <property type="entry name" value="C-N_Hydrolase"/>
</dbReference>
<dbReference type="InterPro" id="IPR001110">
    <property type="entry name" value="UPF0012_CS"/>
</dbReference>
<dbReference type="OrthoDB" id="9811121at2"/>
<proteinExistence type="inferred from homology"/>
<dbReference type="Pfam" id="PF00795">
    <property type="entry name" value="CN_hydrolase"/>
    <property type="match status" value="1"/>
</dbReference>
<dbReference type="eggNOG" id="COG0388">
    <property type="taxonomic scope" value="Bacteria"/>
</dbReference>
<evidence type="ECO:0000313" key="3">
    <source>
        <dbReference type="EMBL" id="ADG92947.1"/>
    </source>
</evidence>
<keyword evidence="3" id="KW-0449">Lipoprotein</keyword>
<evidence type="ECO:0000313" key="4">
    <source>
        <dbReference type="Proteomes" id="UP000000939"/>
    </source>
</evidence>
<dbReference type="EMBL" id="CP001999">
    <property type="protein sequence ID" value="ADG92947.1"/>
    <property type="molecule type" value="Genomic_DNA"/>
</dbReference>
<sequence length="267" mass="30309">MSKLRIVGVQIRCDGSKKEMLIKARKYVEEAIEANKNIDIVALPETFYQAQAHPVDGEILGEEPNGEYETFFKELAREFNVNIVAGSYLVKGEEKLKNKCLVINRQGEVVGDYSKIHLFDSFGMKESEVMEYGDHIGVFELDCAKIGVIICYDIRFPELTRNLASKGIDMLFIPAAFYLPRLDQWELLVKSTSIQSVSPVCAINQFGKTQEPWIGFFGRSMLVDSYGCIVAGASDKETYFFGEVDLDYAKQMRESNPCLSHRRAKFY</sequence>
<dbReference type="HOGENOM" id="CLU_030130_3_1_7"/>
<accession>D5V4P2</accession>
<dbReference type="PROSITE" id="PS50263">
    <property type="entry name" value="CN_HYDROLASE"/>
    <property type="match status" value="1"/>
</dbReference>
<dbReference type="PROSITE" id="PS01227">
    <property type="entry name" value="UPF0012"/>
    <property type="match status" value="1"/>
</dbReference>
<reference evidence="3 4" key="1">
    <citation type="journal article" date="2010" name="Stand. Genomic Sci.">
        <title>Complete genome sequence of Arcobacter nitrofigilis type strain (CI).</title>
        <authorList>
            <person name="Pati A."/>
            <person name="Gronow S."/>
            <person name="Lapidus A."/>
            <person name="Copeland A."/>
            <person name="Glavina Del Rio T."/>
            <person name="Nolan M."/>
            <person name="Lucas S."/>
            <person name="Tice H."/>
            <person name="Cheng J.F."/>
            <person name="Han C."/>
            <person name="Chertkov O."/>
            <person name="Bruce D."/>
            <person name="Tapia R."/>
            <person name="Goodwin L."/>
            <person name="Pitluck S."/>
            <person name="Liolios K."/>
            <person name="Ivanova N."/>
            <person name="Mavromatis K."/>
            <person name="Chen A."/>
            <person name="Palaniappan K."/>
            <person name="Land M."/>
            <person name="Hauser L."/>
            <person name="Chang Y.J."/>
            <person name="Jeffries C.D."/>
            <person name="Detter J.C."/>
            <person name="Rohde M."/>
            <person name="Goker M."/>
            <person name="Bristow J."/>
            <person name="Eisen J.A."/>
            <person name="Markowitz V."/>
            <person name="Hugenholtz P."/>
            <person name="Klenk H.P."/>
            <person name="Kyrpides N.C."/>
        </authorList>
    </citation>
    <scope>NUCLEOTIDE SEQUENCE [LARGE SCALE GENOMIC DNA]</scope>
    <source>
        <strain evidence="4">ATCC 33309 / DSM 7299 / CCUG 15893 / LMG 7604 / NCTC 12251 / CI</strain>
    </source>
</reference>
<dbReference type="Gene3D" id="3.60.110.10">
    <property type="entry name" value="Carbon-nitrogen hydrolase"/>
    <property type="match status" value="1"/>
</dbReference>